<dbReference type="EMBL" id="CP038018">
    <property type="protein sequence ID" value="QED91458.1"/>
    <property type="molecule type" value="Genomic_DNA"/>
</dbReference>
<evidence type="ECO:0000313" key="1">
    <source>
        <dbReference type="EMBL" id="QED91458.1"/>
    </source>
</evidence>
<reference evidence="2" key="1">
    <citation type="journal article" date="2019" name="J. Anim. Genet.">
        <title>Description and whole genome sequencing of Eikenella exigua sp. nov., isolated from brain abscess and blood.</title>
        <authorList>
            <person name="Stormo K.A."/>
            <person name="Nygaard R.M."/>
            <person name="Bruvold T.S."/>
            <person name="Dimmen G."/>
            <person name="Lindemann P.C."/>
            <person name="Jordal S."/>
            <person name="Kommedal O."/>
        </authorList>
    </citation>
    <scope>NUCLEOTIDE SEQUENCE [LARGE SCALE GENOMIC DNA]</scope>
    <source>
        <strain evidence="2">PXX</strain>
    </source>
</reference>
<name>A0AAX1F5X1_9NEIS</name>
<gene>
    <name evidence="1" type="ORF">EZJ17_01525</name>
</gene>
<organism evidence="1 2">
    <name type="scientific">Eikenella exigua</name>
    <dbReference type="NCBI Taxonomy" id="2528037"/>
    <lineage>
        <taxon>Bacteria</taxon>
        <taxon>Pseudomonadati</taxon>
        <taxon>Pseudomonadota</taxon>
        <taxon>Betaproteobacteria</taxon>
        <taxon>Neisseriales</taxon>
        <taxon>Neisseriaceae</taxon>
        <taxon>Eikenella</taxon>
    </lineage>
</organism>
<dbReference type="AlphaFoldDB" id="A0AAX1F5X1"/>
<protein>
    <submittedName>
        <fullName evidence="1">Uncharacterized protein</fullName>
    </submittedName>
</protein>
<proteinExistence type="predicted"/>
<sequence>MWHYSELNLNQYSVASPCRTICTVCGSPPCPGLNLIHYINQAATQERLPENRNSHCHARYKLCKPCTPTAHAAASDLWIYQPMQAETVSLAYLSTA</sequence>
<accession>A0AAX1F5X1</accession>
<keyword evidence="2" id="KW-1185">Reference proteome</keyword>
<dbReference type="Proteomes" id="UP000326695">
    <property type="component" value="Chromosome"/>
</dbReference>
<dbReference type="KEGG" id="eex:EZJ17_01525"/>
<evidence type="ECO:0000313" key="2">
    <source>
        <dbReference type="Proteomes" id="UP000326695"/>
    </source>
</evidence>